<proteinExistence type="predicted"/>
<keyword evidence="2" id="KW-1185">Reference proteome</keyword>
<name>A0ABU4V5Y3_9PSEU</name>
<reference evidence="1 2" key="1">
    <citation type="submission" date="2023-11" db="EMBL/GenBank/DDBJ databases">
        <title>Lentzea sokolovensis, sp. nov., Lentzea kristufkii, sp. nov., and Lentzea miocenensis, sp. nov., rare actinobacteria from Sokolov Coal Basin, Miocene lacustrine sediment, Czech Republic.</title>
        <authorList>
            <person name="Lara A."/>
            <person name="Kotroba L."/>
            <person name="Nouioui I."/>
            <person name="Neumann-Schaal M."/>
            <person name="Mast Y."/>
            <person name="Chronakova A."/>
        </authorList>
    </citation>
    <scope>NUCLEOTIDE SEQUENCE [LARGE SCALE GENOMIC DNA]</scope>
    <source>
        <strain evidence="1 2">BCCO 10_0061</strain>
    </source>
</reference>
<evidence type="ECO:0000313" key="1">
    <source>
        <dbReference type="EMBL" id="MDX8147217.1"/>
    </source>
</evidence>
<reference evidence="1 2" key="2">
    <citation type="submission" date="2023-11" db="EMBL/GenBank/DDBJ databases">
        <authorList>
            <person name="Lara A.C."/>
            <person name="Chronakova A."/>
        </authorList>
    </citation>
    <scope>NUCLEOTIDE SEQUENCE [LARGE SCALE GENOMIC DNA]</scope>
    <source>
        <strain evidence="1 2">BCCO 10_0061</strain>
    </source>
</reference>
<dbReference type="EMBL" id="JAXAVU010000014">
    <property type="protein sequence ID" value="MDX8147217.1"/>
    <property type="molecule type" value="Genomic_DNA"/>
</dbReference>
<protein>
    <submittedName>
        <fullName evidence="1">Uncharacterized protein</fullName>
    </submittedName>
</protein>
<organism evidence="1 2">
    <name type="scientific">Lentzea sokolovensis</name>
    <dbReference type="NCBI Taxonomy" id="3095429"/>
    <lineage>
        <taxon>Bacteria</taxon>
        <taxon>Bacillati</taxon>
        <taxon>Actinomycetota</taxon>
        <taxon>Actinomycetes</taxon>
        <taxon>Pseudonocardiales</taxon>
        <taxon>Pseudonocardiaceae</taxon>
        <taxon>Lentzea</taxon>
    </lineage>
</organism>
<dbReference type="RefSeq" id="WP_319979278.1">
    <property type="nucleotide sequence ID" value="NZ_JAXAVU010000014.1"/>
</dbReference>
<gene>
    <name evidence="1" type="ORF">SK854_34270</name>
</gene>
<dbReference type="Proteomes" id="UP001285352">
    <property type="component" value="Unassembled WGS sequence"/>
</dbReference>
<comment type="caution">
    <text evidence="1">The sequence shown here is derived from an EMBL/GenBank/DDBJ whole genome shotgun (WGS) entry which is preliminary data.</text>
</comment>
<evidence type="ECO:0000313" key="2">
    <source>
        <dbReference type="Proteomes" id="UP001285352"/>
    </source>
</evidence>
<accession>A0ABU4V5Y3</accession>
<sequence>MKRFAVVTRYTGMSLGVAAVIALGGPDSGVEGPNMVLSNASAQVAGAVQAGVTAA</sequence>